<sequence length="301" mass="32306">MPELDLRLLQSFLAVAEEGGITRAAARLHLAQQAVSAQMQQLERAIGVKLLVRTSRGVLLTAAGRELAAGGPGALDHVDGLVERVRGVARGENGKLRLACKPHATAEFALEVTEAMEATVPGIDIVLTTASTLAEELRLLTTGAVDAAFLWAPVGDPRLPCAPVRSDRRMVALAADHPLAGRRDVQLADLADEPVIRPAGPVAGNVLAHWLAEPRPDGRLAKRGPAAERSEDHLLLVARRRGVWLAPEPISRYFRSPHVRWVPVADAEPSTLVAVWTSEAPTALVSRMIAEVRVLTGWHEP</sequence>
<dbReference type="AlphaFoldDB" id="A0A561T3L9"/>
<dbReference type="PANTHER" id="PTHR30346">
    <property type="entry name" value="TRANSCRIPTIONAL DUAL REGULATOR HCAR-RELATED"/>
    <property type="match status" value="1"/>
</dbReference>
<dbReference type="OrthoDB" id="79118at2"/>
<dbReference type="Gene3D" id="3.40.190.10">
    <property type="entry name" value="Periplasmic binding protein-like II"/>
    <property type="match status" value="2"/>
</dbReference>
<dbReference type="Gene3D" id="1.10.10.10">
    <property type="entry name" value="Winged helix-like DNA-binding domain superfamily/Winged helix DNA-binding domain"/>
    <property type="match status" value="1"/>
</dbReference>
<comment type="caution">
    <text evidence="6">The sequence shown here is derived from an EMBL/GenBank/DDBJ whole genome shotgun (WGS) entry which is preliminary data.</text>
</comment>
<evidence type="ECO:0000256" key="3">
    <source>
        <dbReference type="ARBA" id="ARBA00023125"/>
    </source>
</evidence>
<dbReference type="SUPFAM" id="SSF46785">
    <property type="entry name" value="Winged helix' DNA-binding domain"/>
    <property type="match status" value="1"/>
</dbReference>
<dbReference type="PRINTS" id="PR00039">
    <property type="entry name" value="HTHLYSR"/>
</dbReference>
<dbReference type="SUPFAM" id="SSF53850">
    <property type="entry name" value="Periplasmic binding protein-like II"/>
    <property type="match status" value="1"/>
</dbReference>
<proteinExistence type="inferred from homology"/>
<evidence type="ECO:0000313" key="7">
    <source>
        <dbReference type="Proteomes" id="UP000321261"/>
    </source>
</evidence>
<dbReference type="GO" id="GO:0003700">
    <property type="term" value="F:DNA-binding transcription factor activity"/>
    <property type="evidence" value="ECO:0007669"/>
    <property type="project" value="InterPro"/>
</dbReference>
<dbReference type="Pfam" id="PF00126">
    <property type="entry name" value="HTH_1"/>
    <property type="match status" value="1"/>
</dbReference>
<dbReference type="InterPro" id="IPR005119">
    <property type="entry name" value="LysR_subst-bd"/>
</dbReference>
<dbReference type="InterPro" id="IPR036388">
    <property type="entry name" value="WH-like_DNA-bd_sf"/>
</dbReference>
<name>A0A561T3L9_9PSEU</name>
<dbReference type="Pfam" id="PF03466">
    <property type="entry name" value="LysR_substrate"/>
    <property type="match status" value="1"/>
</dbReference>
<comment type="similarity">
    <text evidence="1">Belongs to the LysR transcriptional regulatory family.</text>
</comment>
<evidence type="ECO:0000256" key="2">
    <source>
        <dbReference type="ARBA" id="ARBA00023015"/>
    </source>
</evidence>
<gene>
    <name evidence="6" type="ORF">FHX44_117649</name>
</gene>
<evidence type="ECO:0000256" key="1">
    <source>
        <dbReference type="ARBA" id="ARBA00009437"/>
    </source>
</evidence>
<keyword evidence="2" id="KW-0805">Transcription regulation</keyword>
<dbReference type="GO" id="GO:0032993">
    <property type="term" value="C:protein-DNA complex"/>
    <property type="evidence" value="ECO:0007669"/>
    <property type="project" value="TreeGrafter"/>
</dbReference>
<accession>A0A561T3L9</accession>
<keyword evidence="7" id="KW-1185">Reference proteome</keyword>
<evidence type="ECO:0000256" key="4">
    <source>
        <dbReference type="ARBA" id="ARBA00023163"/>
    </source>
</evidence>
<evidence type="ECO:0000259" key="5">
    <source>
        <dbReference type="PROSITE" id="PS50931"/>
    </source>
</evidence>
<dbReference type="InterPro" id="IPR000847">
    <property type="entry name" value="LysR_HTH_N"/>
</dbReference>
<organism evidence="6 7">
    <name type="scientific">Pseudonocardia hierapolitana</name>
    <dbReference type="NCBI Taxonomy" id="1128676"/>
    <lineage>
        <taxon>Bacteria</taxon>
        <taxon>Bacillati</taxon>
        <taxon>Actinomycetota</taxon>
        <taxon>Actinomycetes</taxon>
        <taxon>Pseudonocardiales</taxon>
        <taxon>Pseudonocardiaceae</taxon>
        <taxon>Pseudonocardia</taxon>
    </lineage>
</organism>
<dbReference type="Proteomes" id="UP000321261">
    <property type="component" value="Unassembled WGS sequence"/>
</dbReference>
<protein>
    <submittedName>
        <fullName evidence="6">LysR family transcriptional regulator</fullName>
    </submittedName>
</protein>
<dbReference type="PROSITE" id="PS50931">
    <property type="entry name" value="HTH_LYSR"/>
    <property type="match status" value="1"/>
</dbReference>
<dbReference type="EMBL" id="VIWU01000001">
    <property type="protein sequence ID" value="TWF81704.1"/>
    <property type="molecule type" value="Genomic_DNA"/>
</dbReference>
<feature type="domain" description="HTH lysR-type" evidence="5">
    <location>
        <begin position="4"/>
        <end position="61"/>
    </location>
</feature>
<dbReference type="GO" id="GO:0003677">
    <property type="term" value="F:DNA binding"/>
    <property type="evidence" value="ECO:0007669"/>
    <property type="project" value="UniProtKB-KW"/>
</dbReference>
<evidence type="ECO:0000313" key="6">
    <source>
        <dbReference type="EMBL" id="TWF81704.1"/>
    </source>
</evidence>
<dbReference type="FunFam" id="1.10.10.10:FF:000001">
    <property type="entry name" value="LysR family transcriptional regulator"/>
    <property type="match status" value="1"/>
</dbReference>
<keyword evidence="4" id="KW-0804">Transcription</keyword>
<keyword evidence="3" id="KW-0238">DNA-binding</keyword>
<dbReference type="InterPro" id="IPR036390">
    <property type="entry name" value="WH_DNA-bd_sf"/>
</dbReference>
<dbReference type="PANTHER" id="PTHR30346:SF0">
    <property type="entry name" value="HCA OPERON TRANSCRIPTIONAL ACTIVATOR HCAR"/>
    <property type="match status" value="1"/>
</dbReference>
<dbReference type="RefSeq" id="WP_147260151.1">
    <property type="nucleotide sequence ID" value="NZ_VIWU01000001.1"/>
</dbReference>
<reference evidence="6 7" key="1">
    <citation type="submission" date="2019-06" db="EMBL/GenBank/DDBJ databases">
        <title>Sequencing the genomes of 1000 actinobacteria strains.</title>
        <authorList>
            <person name="Klenk H.-P."/>
        </authorList>
    </citation>
    <scope>NUCLEOTIDE SEQUENCE [LARGE SCALE GENOMIC DNA]</scope>
    <source>
        <strain evidence="6 7">DSM 45671</strain>
    </source>
</reference>